<dbReference type="GO" id="GO:0003887">
    <property type="term" value="F:DNA-directed DNA polymerase activity"/>
    <property type="evidence" value="ECO:0007669"/>
    <property type="project" value="UniProtKB-UniRule"/>
</dbReference>
<sequence length="596" mass="67341">MPKRPVRSSSDSGSSRERTPKRVRSSSPWRIDESPSHDEETLKIHVLRAKMDDDAYASLVKLIETSRIVLRRHRNTDAEDAEWKNLVFAEDIKDADVIVTAIRMRQRLERHISWQVAEPAPFNSSTRSLIWQKTKAVVTPQWLEETVRQGTPAPCGEHAALNDLHDDTVRQCPDGPNLLVESGSTTSRLSADIPPSSADPAGEPPTSTELEHLSLSHKARLCLFRASPLICPNQALIDELKIIQLSRKLEGEERSMLSYQRAIAMIKSYPHIITLERLDNEVEDLPYLGTKLVAMIEEYVTLGKISEAESIRESSRFQALSAFSRIYGIGPHTGRRLYDLGLRTLEELDRYYEVTPGSTDGSALSSLELYSKANEETVLEETIKVALALRHDLCQTISRHEAERIGQILDSELAHVEQGCRTLLVGGYRRGKVQGNDVDILITHPNWTLGSQKSRNMSKRLVQSLRERGILVHVMHLAGFHGHNVLRTHHWDSLEKALTILRVPSAGDAVNAPVHRQVDLIFAAPEVFWTAVVGWTGSTMFERDLRLWAKERGMKFDSSGISRRHDSKLFFPRTEREVFDLLELPYIHPALRNADA</sequence>
<dbReference type="InterPro" id="IPR019843">
    <property type="entry name" value="DNA_pol-X_BS"/>
</dbReference>
<dbReference type="PANTHER" id="PTHR11276">
    <property type="entry name" value="DNA POLYMERASE TYPE-X FAMILY MEMBER"/>
    <property type="match status" value="1"/>
</dbReference>
<dbReference type="Pfam" id="PF14791">
    <property type="entry name" value="DNA_pol_B_thumb"/>
    <property type="match status" value="1"/>
</dbReference>
<dbReference type="SUPFAM" id="SSF81301">
    <property type="entry name" value="Nucleotidyltransferase"/>
    <property type="match status" value="1"/>
</dbReference>
<dbReference type="InterPro" id="IPR027421">
    <property type="entry name" value="DNA_pol_lamdba_lyase_dom_sf"/>
</dbReference>
<dbReference type="Gene3D" id="1.10.150.20">
    <property type="entry name" value="5' to 3' exonuclease, C-terminal subdomain"/>
    <property type="match status" value="1"/>
</dbReference>
<dbReference type="Gene3D" id="3.30.210.10">
    <property type="entry name" value="DNA polymerase, thumb domain"/>
    <property type="match status" value="1"/>
</dbReference>
<feature type="domain" description="DNA-directed DNA polymerase X" evidence="14">
    <location>
        <begin position="231"/>
        <end position="593"/>
    </location>
</feature>
<dbReference type="Gene3D" id="1.10.150.110">
    <property type="entry name" value="DNA polymerase beta, N-terminal domain-like"/>
    <property type="match status" value="1"/>
</dbReference>
<evidence type="ECO:0000259" key="14">
    <source>
        <dbReference type="SMART" id="SM00483"/>
    </source>
</evidence>
<feature type="region of interest" description="Disordered" evidence="13">
    <location>
        <begin position="1"/>
        <end position="36"/>
    </location>
</feature>
<dbReference type="InterPro" id="IPR002054">
    <property type="entry name" value="DNA-dir_DNA_pol_X"/>
</dbReference>
<dbReference type="GO" id="GO:0016829">
    <property type="term" value="F:lyase activity"/>
    <property type="evidence" value="ECO:0007669"/>
    <property type="project" value="UniProtKB-KW"/>
</dbReference>
<dbReference type="PANTHER" id="PTHR11276:SF28">
    <property type="entry name" value="DNA POLYMERASE LAMBDA"/>
    <property type="match status" value="1"/>
</dbReference>
<dbReference type="GO" id="GO:0003677">
    <property type="term" value="F:DNA binding"/>
    <property type="evidence" value="ECO:0007669"/>
    <property type="project" value="UniProtKB-UniRule"/>
</dbReference>
<dbReference type="EMBL" id="JH711579">
    <property type="protein sequence ID" value="EIW80380.1"/>
    <property type="molecule type" value="Genomic_DNA"/>
</dbReference>
<comment type="subcellular location">
    <subcellularLocation>
        <location evidence="12">Nucleus</location>
    </subcellularLocation>
</comment>
<dbReference type="KEGG" id="cput:CONPUDRAFT_144486"/>
<keyword evidence="5" id="KW-0235">DNA replication</keyword>
<evidence type="ECO:0000256" key="4">
    <source>
        <dbReference type="ARBA" id="ARBA00022695"/>
    </source>
</evidence>
<evidence type="ECO:0000256" key="13">
    <source>
        <dbReference type="SAM" id="MobiDB-lite"/>
    </source>
</evidence>
<dbReference type="SUPFAM" id="SSF81585">
    <property type="entry name" value="PsbU/PolX domain-like"/>
    <property type="match status" value="1"/>
</dbReference>
<keyword evidence="10" id="KW-0456">Lyase</keyword>
<evidence type="ECO:0000256" key="2">
    <source>
        <dbReference type="ARBA" id="ARBA00022634"/>
    </source>
</evidence>
<reference evidence="16" key="1">
    <citation type="journal article" date="2012" name="Science">
        <title>The Paleozoic origin of enzymatic lignin decomposition reconstructed from 31 fungal genomes.</title>
        <authorList>
            <person name="Floudas D."/>
            <person name="Binder M."/>
            <person name="Riley R."/>
            <person name="Barry K."/>
            <person name="Blanchette R.A."/>
            <person name="Henrissat B."/>
            <person name="Martinez A.T."/>
            <person name="Otillar R."/>
            <person name="Spatafora J.W."/>
            <person name="Yadav J.S."/>
            <person name="Aerts A."/>
            <person name="Benoit I."/>
            <person name="Boyd A."/>
            <person name="Carlson A."/>
            <person name="Copeland A."/>
            <person name="Coutinho P.M."/>
            <person name="de Vries R.P."/>
            <person name="Ferreira P."/>
            <person name="Findley K."/>
            <person name="Foster B."/>
            <person name="Gaskell J."/>
            <person name="Glotzer D."/>
            <person name="Gorecki P."/>
            <person name="Heitman J."/>
            <person name="Hesse C."/>
            <person name="Hori C."/>
            <person name="Igarashi K."/>
            <person name="Jurgens J.A."/>
            <person name="Kallen N."/>
            <person name="Kersten P."/>
            <person name="Kohler A."/>
            <person name="Kuees U."/>
            <person name="Kumar T.K.A."/>
            <person name="Kuo A."/>
            <person name="LaButti K."/>
            <person name="Larrondo L.F."/>
            <person name="Lindquist E."/>
            <person name="Ling A."/>
            <person name="Lombard V."/>
            <person name="Lucas S."/>
            <person name="Lundell T."/>
            <person name="Martin R."/>
            <person name="McLaughlin D.J."/>
            <person name="Morgenstern I."/>
            <person name="Morin E."/>
            <person name="Murat C."/>
            <person name="Nagy L.G."/>
            <person name="Nolan M."/>
            <person name="Ohm R.A."/>
            <person name="Patyshakuliyeva A."/>
            <person name="Rokas A."/>
            <person name="Ruiz-Duenas F.J."/>
            <person name="Sabat G."/>
            <person name="Salamov A."/>
            <person name="Samejima M."/>
            <person name="Schmutz J."/>
            <person name="Slot J.C."/>
            <person name="St John F."/>
            <person name="Stenlid J."/>
            <person name="Sun H."/>
            <person name="Sun S."/>
            <person name="Syed K."/>
            <person name="Tsang A."/>
            <person name="Wiebenga A."/>
            <person name="Young D."/>
            <person name="Pisabarro A."/>
            <person name="Eastwood D.C."/>
            <person name="Martin F."/>
            <person name="Cullen D."/>
            <person name="Grigoriev I.V."/>
            <person name="Hibbett D.S."/>
        </authorList>
    </citation>
    <scope>NUCLEOTIDE SEQUENCE [LARGE SCALE GENOMIC DNA]</scope>
    <source>
        <strain evidence="16">RWD-64-598 SS2</strain>
    </source>
</reference>
<dbReference type="EC" id="2.7.7.7" evidence="12"/>
<accession>A0A5M3MMY3</accession>
<dbReference type="SMART" id="SM00483">
    <property type="entry name" value="POLXc"/>
    <property type="match status" value="1"/>
</dbReference>
<comment type="caution">
    <text evidence="15">The sequence shown here is derived from an EMBL/GenBank/DDBJ whole genome shotgun (WGS) entry which is preliminary data.</text>
</comment>
<keyword evidence="4 12" id="KW-0548">Nucleotidyltransferase</keyword>
<evidence type="ECO:0000256" key="12">
    <source>
        <dbReference type="RuleBase" id="RU366014"/>
    </source>
</evidence>
<comment type="catalytic activity">
    <reaction evidence="11 12">
        <text>DNA(n) + a 2'-deoxyribonucleoside 5'-triphosphate = DNA(n+1) + diphosphate</text>
        <dbReference type="Rhea" id="RHEA:22508"/>
        <dbReference type="Rhea" id="RHEA-COMP:17339"/>
        <dbReference type="Rhea" id="RHEA-COMP:17340"/>
        <dbReference type="ChEBI" id="CHEBI:33019"/>
        <dbReference type="ChEBI" id="CHEBI:61560"/>
        <dbReference type="ChEBI" id="CHEBI:173112"/>
        <dbReference type="EC" id="2.7.7.7"/>
    </reaction>
</comment>
<keyword evidence="8" id="KW-0238">DNA-binding</keyword>
<name>A0A5M3MMY3_CONPW</name>
<dbReference type="Pfam" id="PF14792">
    <property type="entry name" value="DNA_pol_B_palm"/>
    <property type="match status" value="1"/>
</dbReference>
<protein>
    <recommendedName>
        <fullName evidence="12">DNA polymerase</fullName>
        <ecNumber evidence="12">2.7.7.7</ecNumber>
    </recommendedName>
</protein>
<dbReference type="GO" id="GO:0005634">
    <property type="term" value="C:nucleus"/>
    <property type="evidence" value="ECO:0007669"/>
    <property type="project" value="UniProtKB-SubCell"/>
</dbReference>
<evidence type="ECO:0000313" key="16">
    <source>
        <dbReference type="Proteomes" id="UP000053558"/>
    </source>
</evidence>
<organism evidence="15 16">
    <name type="scientific">Coniophora puteana (strain RWD-64-598)</name>
    <name type="common">Brown rot fungus</name>
    <dbReference type="NCBI Taxonomy" id="741705"/>
    <lineage>
        <taxon>Eukaryota</taxon>
        <taxon>Fungi</taxon>
        <taxon>Dikarya</taxon>
        <taxon>Basidiomycota</taxon>
        <taxon>Agaricomycotina</taxon>
        <taxon>Agaricomycetes</taxon>
        <taxon>Agaricomycetidae</taxon>
        <taxon>Boletales</taxon>
        <taxon>Coniophorineae</taxon>
        <taxon>Coniophoraceae</taxon>
        <taxon>Coniophora</taxon>
    </lineage>
</organism>
<keyword evidence="6 12" id="KW-0227">DNA damage</keyword>
<dbReference type="CDD" id="cd00141">
    <property type="entry name" value="NT_POLXc"/>
    <property type="match status" value="1"/>
</dbReference>
<keyword evidence="3 12" id="KW-0808">Transferase</keyword>
<dbReference type="PROSITE" id="PS00522">
    <property type="entry name" value="DNA_POLYMERASE_X"/>
    <property type="match status" value="1"/>
</dbReference>
<evidence type="ECO:0000256" key="3">
    <source>
        <dbReference type="ARBA" id="ARBA00022679"/>
    </source>
</evidence>
<dbReference type="GO" id="GO:0006260">
    <property type="term" value="P:DNA replication"/>
    <property type="evidence" value="ECO:0007669"/>
    <property type="project" value="UniProtKB-KW"/>
</dbReference>
<proteinExistence type="inferred from homology"/>
<evidence type="ECO:0000256" key="10">
    <source>
        <dbReference type="ARBA" id="ARBA00023239"/>
    </source>
</evidence>
<dbReference type="PRINTS" id="PR00869">
    <property type="entry name" value="DNAPOLX"/>
</dbReference>
<dbReference type="GeneID" id="19201950"/>
<comment type="similarity">
    <text evidence="1 12">Belongs to the DNA polymerase type-X family.</text>
</comment>
<dbReference type="SUPFAM" id="SSF47802">
    <property type="entry name" value="DNA polymerase beta, N-terminal domain-like"/>
    <property type="match status" value="1"/>
</dbReference>
<dbReference type="InterPro" id="IPR043519">
    <property type="entry name" value="NT_sf"/>
</dbReference>
<dbReference type="AlphaFoldDB" id="A0A5M3MMY3"/>
<dbReference type="InterPro" id="IPR028207">
    <property type="entry name" value="DNA_pol_B_palm_palm"/>
</dbReference>
<dbReference type="OMA" id="GKPCGHD"/>
<comment type="function">
    <text evidence="12">DNA polymerase that functions in several pathways of DNA repair. Involved in base excision repair (BER) responsible for repair of lesions that give rise to abasic (AP) sites in DNA. Also contributes to DNA double-strand break repair by non-homologous end joining and homologous recombination. Has both template-dependent and template-independent (terminal transferase) DNA polymerase activities. Has also a 5'-deoxyribose-5-phosphate lyase (dRP lyase) activity.</text>
</comment>
<dbReference type="Gene3D" id="3.30.460.10">
    <property type="entry name" value="Beta Polymerase, domain 2"/>
    <property type="match status" value="1"/>
</dbReference>
<dbReference type="FunFam" id="3.30.210.10:FF:000005">
    <property type="entry name" value="DNA polymerase IV"/>
    <property type="match status" value="1"/>
</dbReference>
<dbReference type="Proteomes" id="UP000053558">
    <property type="component" value="Unassembled WGS sequence"/>
</dbReference>
<keyword evidence="7 12" id="KW-0239">DNA-directed DNA polymerase</keyword>
<dbReference type="RefSeq" id="XP_007769338.1">
    <property type="nucleotide sequence ID" value="XM_007771148.1"/>
</dbReference>
<evidence type="ECO:0000256" key="1">
    <source>
        <dbReference type="ARBA" id="ARBA00008323"/>
    </source>
</evidence>
<dbReference type="InterPro" id="IPR010996">
    <property type="entry name" value="HHH_MUS81"/>
</dbReference>
<dbReference type="InterPro" id="IPR002008">
    <property type="entry name" value="DNA_pol_X_beta-like"/>
</dbReference>
<evidence type="ECO:0000256" key="9">
    <source>
        <dbReference type="ARBA" id="ARBA00023204"/>
    </source>
</evidence>
<evidence type="ECO:0000256" key="6">
    <source>
        <dbReference type="ARBA" id="ARBA00022763"/>
    </source>
</evidence>
<dbReference type="PRINTS" id="PR00870">
    <property type="entry name" value="DNAPOLXBETA"/>
</dbReference>
<dbReference type="InterPro" id="IPR029398">
    <property type="entry name" value="PolB_thumb"/>
</dbReference>
<keyword evidence="16" id="KW-1185">Reference proteome</keyword>
<dbReference type="InterPro" id="IPR037160">
    <property type="entry name" value="DNA_Pol_thumb_sf"/>
</dbReference>
<evidence type="ECO:0000256" key="5">
    <source>
        <dbReference type="ARBA" id="ARBA00022705"/>
    </source>
</evidence>
<dbReference type="Pfam" id="PF14716">
    <property type="entry name" value="HHH_8"/>
    <property type="match status" value="1"/>
</dbReference>
<dbReference type="GO" id="GO:0006303">
    <property type="term" value="P:double-strand break repair via nonhomologous end joining"/>
    <property type="evidence" value="ECO:0007669"/>
    <property type="project" value="TreeGrafter"/>
</dbReference>
<feature type="region of interest" description="Disordered" evidence="13">
    <location>
        <begin position="173"/>
        <end position="208"/>
    </location>
</feature>
<keyword evidence="9 12" id="KW-0234">DNA repair</keyword>
<dbReference type="OrthoDB" id="205514at2759"/>
<evidence type="ECO:0000313" key="15">
    <source>
        <dbReference type="EMBL" id="EIW80380.1"/>
    </source>
</evidence>
<evidence type="ECO:0000256" key="7">
    <source>
        <dbReference type="ARBA" id="ARBA00022932"/>
    </source>
</evidence>
<gene>
    <name evidence="15" type="ORF">CONPUDRAFT_144486</name>
</gene>
<keyword evidence="2" id="KW-0237">DNA synthesis</keyword>
<evidence type="ECO:0000256" key="8">
    <source>
        <dbReference type="ARBA" id="ARBA00023125"/>
    </source>
</evidence>
<keyword evidence="12" id="KW-0539">Nucleus</keyword>
<dbReference type="InterPro" id="IPR022312">
    <property type="entry name" value="DNA_pol_X"/>
</dbReference>
<dbReference type="GO" id="GO:0046872">
    <property type="term" value="F:metal ion binding"/>
    <property type="evidence" value="ECO:0007669"/>
    <property type="project" value="UniProtKB-UniRule"/>
</dbReference>
<evidence type="ECO:0000256" key="11">
    <source>
        <dbReference type="ARBA" id="ARBA00049244"/>
    </source>
</evidence>